<dbReference type="InterPro" id="IPR033646">
    <property type="entry name" value="CLU-central"/>
</dbReference>
<feature type="compositionally biased region" description="Low complexity" evidence="2">
    <location>
        <begin position="1225"/>
        <end position="1235"/>
    </location>
</feature>
<feature type="compositionally biased region" description="Basic and acidic residues" evidence="2">
    <location>
        <begin position="690"/>
        <end position="707"/>
    </location>
</feature>
<dbReference type="GeneID" id="30037501"/>
<dbReference type="RefSeq" id="XP_018736789.1">
    <property type="nucleotide sequence ID" value="XM_018882409.1"/>
</dbReference>
<evidence type="ECO:0000256" key="1">
    <source>
        <dbReference type="ARBA" id="ARBA00022490"/>
    </source>
</evidence>
<reference evidence="4 5" key="1">
    <citation type="submission" date="2016-02" db="EMBL/GenBank/DDBJ databases">
        <title>Complete genome sequence and transcriptome regulation of the pentose utilising yeast Sugiyamaella lignohabitans.</title>
        <authorList>
            <person name="Bellasio M."/>
            <person name="Peymann A."/>
            <person name="Valli M."/>
            <person name="Sipitzky M."/>
            <person name="Graf A."/>
            <person name="Sauer M."/>
            <person name="Marx H."/>
            <person name="Mattanovich D."/>
        </authorList>
    </citation>
    <scope>NUCLEOTIDE SEQUENCE [LARGE SCALE GENOMIC DNA]</scope>
    <source>
        <strain evidence="4 5">CBS 10342</strain>
    </source>
</reference>
<dbReference type="InterPro" id="IPR027523">
    <property type="entry name" value="CLU_prot"/>
</dbReference>
<dbReference type="Proteomes" id="UP000189580">
    <property type="component" value="Chromosome d"/>
</dbReference>
<evidence type="ECO:0000259" key="3">
    <source>
        <dbReference type="PROSITE" id="PS51823"/>
    </source>
</evidence>
<evidence type="ECO:0000313" key="5">
    <source>
        <dbReference type="Proteomes" id="UP000189580"/>
    </source>
</evidence>
<organism evidence="4 5">
    <name type="scientific">Sugiyamaella lignohabitans</name>
    <dbReference type="NCBI Taxonomy" id="796027"/>
    <lineage>
        <taxon>Eukaryota</taxon>
        <taxon>Fungi</taxon>
        <taxon>Dikarya</taxon>
        <taxon>Ascomycota</taxon>
        <taxon>Saccharomycotina</taxon>
        <taxon>Dipodascomycetes</taxon>
        <taxon>Dipodascales</taxon>
        <taxon>Trichomonascaceae</taxon>
        <taxon>Sugiyamaella</taxon>
    </lineage>
</organism>
<dbReference type="OrthoDB" id="1414216at2759"/>
<feature type="domain" description="Clu" evidence="3">
    <location>
        <begin position="382"/>
        <end position="636"/>
    </location>
</feature>
<feature type="compositionally biased region" description="Basic and acidic residues" evidence="2">
    <location>
        <begin position="155"/>
        <end position="196"/>
    </location>
</feature>
<dbReference type="InterPro" id="IPR023231">
    <property type="entry name" value="GSKIP_dom_sf"/>
</dbReference>
<evidence type="ECO:0000313" key="4">
    <source>
        <dbReference type="EMBL" id="ANB14312.1"/>
    </source>
</evidence>
<dbReference type="Gene3D" id="1.25.40.10">
    <property type="entry name" value="Tetratricopeptide repeat domain"/>
    <property type="match status" value="2"/>
</dbReference>
<dbReference type="Pfam" id="PF13374">
    <property type="entry name" value="TPR_10"/>
    <property type="match status" value="2"/>
</dbReference>
<dbReference type="PANTHER" id="PTHR12601">
    <property type="entry name" value="EUKARYOTIC TRANSLATION INITIATION FACTOR 3 SUBUNIT EIF-3"/>
    <property type="match status" value="1"/>
</dbReference>
<dbReference type="KEGG" id="slb:AWJ20_5277"/>
<dbReference type="AlphaFoldDB" id="A0A167EPG1"/>
<dbReference type="InterPro" id="IPR025697">
    <property type="entry name" value="CLU_dom"/>
</dbReference>
<accession>A0A167EPG1</accession>
<name>A0A167EPG1_9ASCO</name>
<keyword evidence="5" id="KW-1185">Reference proteome</keyword>
<dbReference type="PROSITE" id="PS51823">
    <property type="entry name" value="CLU"/>
    <property type="match status" value="1"/>
</dbReference>
<feature type="region of interest" description="Disordered" evidence="2">
    <location>
        <begin position="1254"/>
        <end position="1273"/>
    </location>
</feature>
<feature type="region of interest" description="Disordered" evidence="2">
    <location>
        <begin position="155"/>
        <end position="206"/>
    </location>
</feature>
<dbReference type="EMBL" id="CP014502">
    <property type="protein sequence ID" value="ANB14312.1"/>
    <property type="molecule type" value="Genomic_DNA"/>
</dbReference>
<keyword evidence="1" id="KW-0963">Cytoplasm</keyword>
<dbReference type="SUPFAM" id="SSF48452">
    <property type="entry name" value="TPR-like"/>
    <property type="match status" value="1"/>
</dbReference>
<proteinExistence type="predicted"/>
<feature type="region of interest" description="Disordered" evidence="2">
    <location>
        <begin position="679"/>
        <end position="707"/>
    </location>
</feature>
<protein>
    <submittedName>
        <fullName evidence="4">Clu1p</fullName>
    </submittedName>
</protein>
<sequence length="1273" mass="141786">MAAQKSDEIGSNRRQISKNDTFNDVKQFLLELGISQQPLTCFGLVLDNQRVDLFTPIAEIVPDVEDEAEIKLTIAPEAYTESEARFQVVQVRDYLGFNSGSVGNSNNFTSVQAGISTFSSLESSLVSAANDVKKAAAEGEVEFAKYEKERIKKEAEEEKEKEKKMKEDEKKAQKEEKDEAKDEEKTESEETKKEDSPAEQPKTPTVNDFINLKVGQLHQQHIENHPLIDVEKNLGSWIPALTELVPSIRKDPSPAVRSLQLSQWNPPPPQLKIKGDLLYLHLVTLEGKTFHITATIYGFHVSNSSTDRFDPSPKKINGKFYKNTSLLELLKSLSPAIATHLKSVAESTKDISLLSIARPTNSFLANPWQVRPTDLSTWNTADLGRTQELLNSNTLDNADASTATARDWNEDFQSTRELPKVDEEGNSNMQERVLRERLLNKLSFDFAEAAVKGAISIVNGDLVALNPNEKTEAQIFLNNGIFYSFGADGVGTFGEQGGNDGARAAAGKDIAGVNYITQLDIDGLSPLCTTLIDYCGRRIVAQAPVPGIFRETTDDKNQIVYGSIDNGEKIVNDESFVPLMEKIADACHISSHKVFDNEGNATELVTSSELKGLLGTDGRKYVLDLFRVTPPDLTFIENHFNPEKEDSYPHSLSVLRIEAVDEWWKSGLRAKFVELEASRKKKNETADGDSSEKELSEEELKAQREEDEKIVSEYSKNVRFNPDVLQDISKIPAQHVEEFKKDQDQVRAISKHLTEVIIPKLISDISGGVISTPVVGSQITSTLHKRGINMRYLGLLHSLAEKEGKPLETFRKLLEQEAISRSIKHSVNSLISSLPAPLVPAAIVHYFNCLLGFKVNSSPAIDLDDSLIALYPSAGIEALKTLDVAAVRSQIVEQVRKRFQISLPETWIDNLYLRSVFREASIKLGLQWASKNYDFDNKNVAVNGSASSRNLLSNADLVNIVPVLKHSTFKSLIAEEALESGRQSVYRDETDIGKELLGESLSIHEQVYGVIHPDVARAYSQVALVYHELGEDDIAVELSRKAIIIAERTLGADSAETLFMCLNLALFEHTNKNTIGALHIARHALKYWNAVTVPEHPDNITTMNNVATMLLNMKAFDSSLKWYQACIDLSTKIYGEESSIVAQFYFHISQPQVYLKKFKTAVNSMRKSHEIFNKIYGPDNANTKDSKQWLDQLVQAAVNEAKIQKMLPQFQPHRELNVIREETKPVSTDNTTTKTSSKKKGTLGNKSIDELLTYINGSSSKGKKNSKKAKSTN</sequence>
<dbReference type="SUPFAM" id="SSF103107">
    <property type="entry name" value="Hypothetical protein c14orf129, hspc210"/>
    <property type="match status" value="1"/>
</dbReference>
<evidence type="ECO:0000256" key="2">
    <source>
        <dbReference type="SAM" id="MobiDB-lite"/>
    </source>
</evidence>
<feature type="compositionally biased region" description="Basic residues" evidence="2">
    <location>
        <begin position="1261"/>
        <end position="1273"/>
    </location>
</feature>
<dbReference type="GO" id="GO:0048312">
    <property type="term" value="P:intracellular distribution of mitochondria"/>
    <property type="evidence" value="ECO:0007669"/>
    <property type="project" value="TreeGrafter"/>
</dbReference>
<dbReference type="Pfam" id="PF12807">
    <property type="entry name" value="eIF3_p135"/>
    <property type="match status" value="1"/>
</dbReference>
<dbReference type="PANTHER" id="PTHR12601:SF6">
    <property type="entry name" value="CLUSTERED MITOCHONDRIA PROTEIN HOMOLOG"/>
    <property type="match status" value="1"/>
</dbReference>
<dbReference type="GO" id="GO:0003729">
    <property type="term" value="F:mRNA binding"/>
    <property type="evidence" value="ECO:0007669"/>
    <property type="project" value="TreeGrafter"/>
</dbReference>
<feature type="region of interest" description="Disordered" evidence="2">
    <location>
        <begin position="1218"/>
        <end position="1244"/>
    </location>
</feature>
<dbReference type="InterPro" id="IPR028275">
    <property type="entry name" value="CLU_N"/>
</dbReference>
<dbReference type="InterPro" id="IPR011990">
    <property type="entry name" value="TPR-like_helical_dom_sf"/>
</dbReference>
<dbReference type="GO" id="GO:0005737">
    <property type="term" value="C:cytoplasm"/>
    <property type="evidence" value="ECO:0007669"/>
    <property type="project" value="TreeGrafter"/>
</dbReference>
<dbReference type="Pfam" id="PF13236">
    <property type="entry name" value="CLU"/>
    <property type="match status" value="1"/>
</dbReference>
<dbReference type="CDD" id="cd15466">
    <property type="entry name" value="CLU-central"/>
    <property type="match status" value="1"/>
</dbReference>
<dbReference type="Gene3D" id="3.30.2280.10">
    <property type="entry name" value="Hypothetical protein (hspc210)"/>
    <property type="match status" value="1"/>
</dbReference>
<gene>
    <name evidence="4" type="primary">CLU1</name>
    <name evidence="4" type="ORF">AWJ20_5277</name>
</gene>
<dbReference type="Pfam" id="PF15044">
    <property type="entry name" value="CLU_N"/>
    <property type="match status" value="1"/>
</dbReference>